<keyword evidence="1" id="KW-0723">Serine/threonine-protein kinase</keyword>
<name>A0A640V0S5_9ACTN</name>
<feature type="region of interest" description="Disordered" evidence="2">
    <location>
        <begin position="84"/>
        <end position="106"/>
    </location>
</feature>
<dbReference type="CDD" id="cd16936">
    <property type="entry name" value="HATPase_RsbW-like"/>
    <property type="match status" value="1"/>
</dbReference>
<reference evidence="4 5" key="1">
    <citation type="submission" date="2019-12" db="EMBL/GenBank/DDBJ databases">
        <title>Whole genome shotgun sequence of Streptomyces tubercidicus NBRC 13090.</title>
        <authorList>
            <person name="Ichikawa N."/>
            <person name="Kimura A."/>
            <person name="Kitahashi Y."/>
            <person name="Komaki H."/>
            <person name="Tamura T."/>
        </authorList>
    </citation>
    <scope>NUCLEOTIDE SEQUENCE [LARGE SCALE GENOMIC DNA]</scope>
    <source>
        <strain evidence="4 5">NBRC 13090</strain>
    </source>
</reference>
<evidence type="ECO:0000313" key="4">
    <source>
        <dbReference type="EMBL" id="GFE41983.1"/>
    </source>
</evidence>
<dbReference type="SUPFAM" id="SSF55874">
    <property type="entry name" value="ATPase domain of HSP90 chaperone/DNA topoisomerase II/histidine kinase"/>
    <property type="match status" value="1"/>
</dbReference>
<feature type="domain" description="Histidine kinase/HSP90-like ATPase" evidence="3">
    <location>
        <begin position="23"/>
        <end position="130"/>
    </location>
</feature>
<proteinExistence type="predicted"/>
<accession>A0A640V0S5</accession>
<dbReference type="Pfam" id="PF13581">
    <property type="entry name" value="HATPase_c_2"/>
    <property type="match status" value="1"/>
</dbReference>
<evidence type="ECO:0000313" key="5">
    <source>
        <dbReference type="Proteomes" id="UP000431826"/>
    </source>
</evidence>
<dbReference type="RefSeq" id="WP_159749109.1">
    <property type="nucleotide sequence ID" value="NZ_BLIR01000003.1"/>
</dbReference>
<keyword evidence="4" id="KW-0067">ATP-binding</keyword>
<dbReference type="GO" id="GO:0004674">
    <property type="term" value="F:protein serine/threonine kinase activity"/>
    <property type="evidence" value="ECO:0007669"/>
    <property type="project" value="UniProtKB-KW"/>
</dbReference>
<gene>
    <name evidence="4" type="ORF">Stube_66560</name>
</gene>
<sequence length="136" mass="14512">MQHRLAIDEYPSQLVQRVCHPGSAADARDFVRSFAALLRPEPSAPTTQNLLLLVSELVANALRHAGAVTALHLSADQERIEVFVEDPSPTPPQERSPDLSGSQGGFGWPMVHSLAQHVAVLPGPSGGKTVQAALPR</sequence>
<dbReference type="OrthoDB" id="5184679at2"/>
<keyword evidence="5" id="KW-1185">Reference proteome</keyword>
<evidence type="ECO:0000259" key="3">
    <source>
        <dbReference type="Pfam" id="PF13581"/>
    </source>
</evidence>
<dbReference type="AlphaFoldDB" id="A0A640V0S5"/>
<dbReference type="InterPro" id="IPR050267">
    <property type="entry name" value="Anti-sigma-factor_SerPK"/>
</dbReference>
<dbReference type="PANTHER" id="PTHR35526">
    <property type="entry name" value="ANTI-SIGMA-F FACTOR RSBW-RELATED"/>
    <property type="match status" value="1"/>
</dbReference>
<evidence type="ECO:0000256" key="1">
    <source>
        <dbReference type="ARBA" id="ARBA00022527"/>
    </source>
</evidence>
<dbReference type="Gene3D" id="3.30.565.10">
    <property type="entry name" value="Histidine kinase-like ATPase, C-terminal domain"/>
    <property type="match status" value="1"/>
</dbReference>
<dbReference type="PANTHER" id="PTHR35526:SF3">
    <property type="entry name" value="ANTI-SIGMA-F FACTOR RSBW"/>
    <property type="match status" value="1"/>
</dbReference>
<dbReference type="GeneID" id="96287711"/>
<dbReference type="GO" id="GO:0005524">
    <property type="term" value="F:ATP binding"/>
    <property type="evidence" value="ECO:0007669"/>
    <property type="project" value="UniProtKB-KW"/>
</dbReference>
<organism evidence="4 5">
    <name type="scientific">Streptomyces tubercidicus</name>
    <dbReference type="NCBI Taxonomy" id="47759"/>
    <lineage>
        <taxon>Bacteria</taxon>
        <taxon>Bacillati</taxon>
        <taxon>Actinomycetota</taxon>
        <taxon>Actinomycetes</taxon>
        <taxon>Kitasatosporales</taxon>
        <taxon>Streptomycetaceae</taxon>
        <taxon>Streptomyces</taxon>
    </lineage>
</organism>
<evidence type="ECO:0000256" key="2">
    <source>
        <dbReference type="SAM" id="MobiDB-lite"/>
    </source>
</evidence>
<keyword evidence="4" id="KW-0547">Nucleotide-binding</keyword>
<keyword evidence="1" id="KW-0418">Kinase</keyword>
<dbReference type="Proteomes" id="UP000431826">
    <property type="component" value="Unassembled WGS sequence"/>
</dbReference>
<dbReference type="InterPro" id="IPR003594">
    <property type="entry name" value="HATPase_dom"/>
</dbReference>
<keyword evidence="1" id="KW-0808">Transferase</keyword>
<protein>
    <submittedName>
        <fullName evidence="4">ATP-binding protein</fullName>
    </submittedName>
</protein>
<comment type="caution">
    <text evidence="4">The sequence shown here is derived from an EMBL/GenBank/DDBJ whole genome shotgun (WGS) entry which is preliminary data.</text>
</comment>
<dbReference type="EMBL" id="BLIR01000003">
    <property type="protein sequence ID" value="GFE41983.1"/>
    <property type="molecule type" value="Genomic_DNA"/>
</dbReference>
<dbReference type="InterPro" id="IPR036890">
    <property type="entry name" value="HATPase_C_sf"/>
</dbReference>